<dbReference type="GO" id="GO:0005634">
    <property type="term" value="C:nucleus"/>
    <property type="evidence" value="ECO:0007669"/>
    <property type="project" value="UniProtKB-SubCell"/>
</dbReference>
<dbReference type="AlphaFoldDB" id="B4IZJ6"/>
<evidence type="ECO:0000313" key="12">
    <source>
        <dbReference type="EMBL" id="EDV97771.1"/>
    </source>
</evidence>
<comment type="catalytic activity">
    <reaction evidence="1">
        <text>Cleavage of peptide bonds with very broad specificity.</text>
        <dbReference type="EC" id="3.4.25.1"/>
    </reaction>
</comment>
<feature type="compositionally biased region" description="Polar residues" evidence="11">
    <location>
        <begin position="280"/>
        <end position="290"/>
    </location>
</feature>
<dbReference type="InParanoid" id="B4IZJ6"/>
<dbReference type="Pfam" id="PF00227">
    <property type="entry name" value="Proteasome"/>
    <property type="match status" value="1"/>
</dbReference>
<keyword evidence="4" id="KW-0888">Threonine protease</keyword>
<evidence type="ECO:0000256" key="9">
    <source>
        <dbReference type="ARBA" id="ARBA00026071"/>
    </source>
</evidence>
<comment type="subunit">
    <text evidence="9">The 26S proteasome consists of a 20S proteasome core and two 19S regulatory subunits. The 20S proteasome core is composed of 28 subunits that are arranged in four stacked rings, resulting in a barrel-shaped structure. The two end rings are each formed by seven alpha subunits, and the two central rings are each formed by seven beta subunits. The catalytic chamber with the active sites is on the inside of the barrel.</text>
</comment>
<dbReference type="InterPro" id="IPR016050">
    <property type="entry name" value="Proteasome_bsu_CS"/>
</dbReference>
<dbReference type="PhylomeDB" id="B4IZJ6"/>
<sequence length="299" mass="33214">MSGDFDHLRDTETMRSESSMTMSNGIIVAIHYKNGVMLGAEKTATINGVVISRTCPKIFRLHNNIYCGGSGSASDISNVTRSIESQLQVLHQRISQRRVPVVSAKKLLKKTLMHGFAKVLASFIIIGVDRLGMHLYSLHCDGTSEYILFNAIGLGRFAAMAILENRWHLDIDENDARDLIIDAINAAFSIGGSSGYNIDLCIIRKDFSVEHRSETIRPIASREMQEVNSVQTPLNSDWLRDVTITKENVIILTPPSRPPSPSPSPSQTPTTPRIRPFELRTTTATMQLNESPPKKKKKL</sequence>
<dbReference type="GO" id="GO:0005737">
    <property type="term" value="C:cytoplasm"/>
    <property type="evidence" value="ECO:0007669"/>
    <property type="project" value="UniProtKB-SubCell"/>
</dbReference>
<evidence type="ECO:0000256" key="4">
    <source>
        <dbReference type="ARBA" id="ARBA00022698"/>
    </source>
</evidence>
<evidence type="ECO:0000256" key="2">
    <source>
        <dbReference type="ARBA" id="ARBA00022490"/>
    </source>
</evidence>
<comment type="function">
    <text evidence="8">Non-catalytic component of the proteasome, a multicatalytic proteinase complex which is characterized by its ability to cleave peptides with Arg, Phe, Tyr, Leu, and Glu adjacent to the leaving group at neutral or slightly basic pH. The proteasome has an ATP-dependent proteolytic activity.</text>
</comment>
<dbReference type="OrthoDB" id="429533at2759"/>
<evidence type="ECO:0000256" key="3">
    <source>
        <dbReference type="ARBA" id="ARBA00022670"/>
    </source>
</evidence>
<evidence type="ECO:0000256" key="5">
    <source>
        <dbReference type="ARBA" id="ARBA00022801"/>
    </source>
</evidence>
<comment type="similarity">
    <text evidence="10">Belongs to the peptidase T1B family.</text>
</comment>
<evidence type="ECO:0000256" key="1">
    <source>
        <dbReference type="ARBA" id="ARBA00001198"/>
    </source>
</evidence>
<organism evidence="13">
    <name type="scientific">Drosophila grimshawi</name>
    <name type="common">Hawaiian fruit fly</name>
    <name type="synonym">Idiomyia grimshawi</name>
    <dbReference type="NCBI Taxonomy" id="7222"/>
    <lineage>
        <taxon>Eukaryota</taxon>
        <taxon>Metazoa</taxon>
        <taxon>Ecdysozoa</taxon>
        <taxon>Arthropoda</taxon>
        <taxon>Hexapoda</taxon>
        <taxon>Insecta</taxon>
        <taxon>Pterygota</taxon>
        <taxon>Neoptera</taxon>
        <taxon>Endopterygota</taxon>
        <taxon>Diptera</taxon>
        <taxon>Brachycera</taxon>
        <taxon>Muscomorpha</taxon>
        <taxon>Ephydroidea</taxon>
        <taxon>Drosophilidae</taxon>
        <taxon>Drosophila</taxon>
        <taxon>Hawaiian Drosophila</taxon>
    </lineage>
</organism>
<keyword evidence="3" id="KW-0645">Protease</keyword>
<feature type="compositionally biased region" description="Pro residues" evidence="11">
    <location>
        <begin position="255"/>
        <end position="266"/>
    </location>
</feature>
<protein>
    <recommendedName>
        <fullName evidence="10">Proteasome subunit beta</fullName>
    </recommendedName>
</protein>
<comment type="subcellular location">
    <subcellularLocation>
        <location evidence="10">Cytoplasm</location>
    </subcellularLocation>
    <subcellularLocation>
        <location evidence="10">Nucleus</location>
    </subcellularLocation>
</comment>
<dbReference type="Proteomes" id="UP000001070">
    <property type="component" value="Unassembled WGS sequence"/>
</dbReference>
<dbReference type="PROSITE" id="PS51476">
    <property type="entry name" value="PROTEASOME_BETA_2"/>
    <property type="match status" value="1"/>
</dbReference>
<dbReference type="PANTHER" id="PTHR32194">
    <property type="entry name" value="METALLOPROTEASE TLDD"/>
    <property type="match status" value="1"/>
</dbReference>
<keyword evidence="2 10" id="KW-0963">Cytoplasm</keyword>
<name>B4IZJ6_DROGR</name>
<evidence type="ECO:0000256" key="7">
    <source>
        <dbReference type="ARBA" id="ARBA00023242"/>
    </source>
</evidence>
<keyword evidence="6 10" id="KW-0647">Proteasome</keyword>
<dbReference type="InterPro" id="IPR023333">
    <property type="entry name" value="Proteasome_suB-type"/>
</dbReference>
<keyword evidence="13" id="KW-1185">Reference proteome</keyword>
<dbReference type="GO" id="GO:0051603">
    <property type="term" value="P:proteolysis involved in protein catabolic process"/>
    <property type="evidence" value="ECO:0007669"/>
    <property type="project" value="InterPro"/>
</dbReference>
<evidence type="ECO:0000313" key="13">
    <source>
        <dbReference type="Proteomes" id="UP000001070"/>
    </source>
</evidence>
<accession>B4IZJ6</accession>
<dbReference type="InterPro" id="IPR029055">
    <property type="entry name" value="Ntn_hydrolases_N"/>
</dbReference>
<proteinExistence type="inferred from homology"/>
<gene>
    <name evidence="12" type="primary">Dgri\GH17051</name>
    <name evidence="12" type="ORF">Dgri_GH17051</name>
</gene>
<dbReference type="HOGENOM" id="CLU_035750_3_0_1"/>
<dbReference type="KEGG" id="dgr:6557237"/>
<comment type="function">
    <text evidence="10">Component of the proteasome, a multicatalytic proteinase complex which is characterized by its ability to cleave peptides with Arg, Phe, Tyr, Leu, and Glu adjacent to the leaving group at neutral or slightly basic pH. The proteasome has an ATP-dependent proteolytic activity.</text>
</comment>
<evidence type="ECO:0000256" key="6">
    <source>
        <dbReference type="ARBA" id="ARBA00022942"/>
    </source>
</evidence>
<comment type="subunit">
    <text evidence="10">Component of the proteasome complex.</text>
</comment>
<feature type="region of interest" description="Disordered" evidence="11">
    <location>
        <begin position="252"/>
        <end position="299"/>
    </location>
</feature>
<dbReference type="STRING" id="7222.B4IZJ6"/>
<evidence type="ECO:0000256" key="10">
    <source>
        <dbReference type="RuleBase" id="RU004203"/>
    </source>
</evidence>
<dbReference type="EMBL" id="CH916366">
    <property type="protein sequence ID" value="EDV97771.1"/>
    <property type="molecule type" value="Genomic_DNA"/>
</dbReference>
<reference evidence="12 13" key="1">
    <citation type="journal article" date="2007" name="Nature">
        <title>Evolution of genes and genomes on the Drosophila phylogeny.</title>
        <authorList>
            <consortium name="Drosophila 12 Genomes Consortium"/>
            <person name="Clark A.G."/>
            <person name="Eisen M.B."/>
            <person name="Smith D.R."/>
            <person name="Bergman C.M."/>
            <person name="Oliver B."/>
            <person name="Markow T.A."/>
            <person name="Kaufman T.C."/>
            <person name="Kellis M."/>
            <person name="Gelbart W."/>
            <person name="Iyer V.N."/>
            <person name="Pollard D.A."/>
            <person name="Sackton T.B."/>
            <person name="Larracuente A.M."/>
            <person name="Singh N.D."/>
            <person name="Abad J.P."/>
            <person name="Abt D.N."/>
            <person name="Adryan B."/>
            <person name="Aguade M."/>
            <person name="Akashi H."/>
            <person name="Anderson W.W."/>
            <person name="Aquadro C.F."/>
            <person name="Ardell D.H."/>
            <person name="Arguello R."/>
            <person name="Artieri C.G."/>
            <person name="Barbash D.A."/>
            <person name="Barker D."/>
            <person name="Barsanti P."/>
            <person name="Batterham P."/>
            <person name="Batzoglou S."/>
            <person name="Begun D."/>
            <person name="Bhutkar A."/>
            <person name="Blanco E."/>
            <person name="Bosak S.A."/>
            <person name="Bradley R.K."/>
            <person name="Brand A.D."/>
            <person name="Brent M.R."/>
            <person name="Brooks A.N."/>
            <person name="Brown R.H."/>
            <person name="Butlin R.K."/>
            <person name="Caggese C."/>
            <person name="Calvi B.R."/>
            <person name="Bernardo de Carvalho A."/>
            <person name="Caspi A."/>
            <person name="Castrezana S."/>
            <person name="Celniker S.E."/>
            <person name="Chang J.L."/>
            <person name="Chapple C."/>
            <person name="Chatterji S."/>
            <person name="Chinwalla A."/>
            <person name="Civetta A."/>
            <person name="Clifton S.W."/>
            <person name="Comeron J.M."/>
            <person name="Costello J.C."/>
            <person name="Coyne J.A."/>
            <person name="Daub J."/>
            <person name="David R.G."/>
            <person name="Delcher A.L."/>
            <person name="Delehaunty K."/>
            <person name="Do C.B."/>
            <person name="Ebling H."/>
            <person name="Edwards K."/>
            <person name="Eickbush T."/>
            <person name="Evans J.D."/>
            <person name="Filipski A."/>
            <person name="Findeiss S."/>
            <person name="Freyhult E."/>
            <person name="Fulton L."/>
            <person name="Fulton R."/>
            <person name="Garcia A.C."/>
            <person name="Gardiner A."/>
            <person name="Garfield D.A."/>
            <person name="Garvin B.E."/>
            <person name="Gibson G."/>
            <person name="Gilbert D."/>
            <person name="Gnerre S."/>
            <person name="Godfrey J."/>
            <person name="Good R."/>
            <person name="Gotea V."/>
            <person name="Gravely B."/>
            <person name="Greenberg A.J."/>
            <person name="Griffiths-Jones S."/>
            <person name="Gross S."/>
            <person name="Guigo R."/>
            <person name="Gustafson E.A."/>
            <person name="Haerty W."/>
            <person name="Hahn M.W."/>
            <person name="Halligan D.L."/>
            <person name="Halpern A.L."/>
            <person name="Halter G.M."/>
            <person name="Han M.V."/>
            <person name="Heger A."/>
            <person name="Hillier L."/>
            <person name="Hinrichs A.S."/>
            <person name="Holmes I."/>
            <person name="Hoskins R.A."/>
            <person name="Hubisz M.J."/>
            <person name="Hultmark D."/>
            <person name="Huntley M.A."/>
            <person name="Jaffe D.B."/>
            <person name="Jagadeeshan S."/>
            <person name="Jeck W.R."/>
            <person name="Johnson J."/>
            <person name="Jones C.D."/>
            <person name="Jordan W.C."/>
            <person name="Karpen G.H."/>
            <person name="Kataoka E."/>
            <person name="Keightley P.D."/>
            <person name="Kheradpour P."/>
            <person name="Kirkness E.F."/>
            <person name="Koerich L.B."/>
            <person name="Kristiansen K."/>
            <person name="Kudrna D."/>
            <person name="Kulathinal R.J."/>
            <person name="Kumar S."/>
            <person name="Kwok R."/>
            <person name="Lander E."/>
            <person name="Langley C.H."/>
            <person name="Lapoint R."/>
            <person name="Lazzaro B.P."/>
            <person name="Lee S.J."/>
            <person name="Levesque L."/>
            <person name="Li R."/>
            <person name="Lin C.F."/>
            <person name="Lin M.F."/>
            <person name="Lindblad-Toh K."/>
            <person name="Llopart A."/>
            <person name="Long M."/>
            <person name="Low L."/>
            <person name="Lozovsky E."/>
            <person name="Lu J."/>
            <person name="Luo M."/>
            <person name="Machado C.A."/>
            <person name="Makalowski W."/>
            <person name="Marzo M."/>
            <person name="Matsuda M."/>
            <person name="Matzkin L."/>
            <person name="McAllister B."/>
            <person name="McBride C.S."/>
            <person name="McKernan B."/>
            <person name="McKernan K."/>
            <person name="Mendez-Lago M."/>
            <person name="Minx P."/>
            <person name="Mollenhauer M.U."/>
            <person name="Montooth K."/>
            <person name="Mount S.M."/>
            <person name="Mu X."/>
            <person name="Myers E."/>
            <person name="Negre B."/>
            <person name="Newfeld S."/>
            <person name="Nielsen R."/>
            <person name="Noor M.A."/>
            <person name="O'Grady P."/>
            <person name="Pachter L."/>
            <person name="Papaceit M."/>
            <person name="Parisi M.J."/>
            <person name="Parisi M."/>
            <person name="Parts L."/>
            <person name="Pedersen J.S."/>
            <person name="Pesole G."/>
            <person name="Phillippy A.M."/>
            <person name="Ponting C.P."/>
            <person name="Pop M."/>
            <person name="Porcelli D."/>
            <person name="Powell J.R."/>
            <person name="Prohaska S."/>
            <person name="Pruitt K."/>
            <person name="Puig M."/>
            <person name="Quesneville H."/>
            <person name="Ram K.R."/>
            <person name="Rand D."/>
            <person name="Rasmussen M.D."/>
            <person name="Reed L.K."/>
            <person name="Reenan R."/>
            <person name="Reily A."/>
            <person name="Remington K.A."/>
            <person name="Rieger T.T."/>
            <person name="Ritchie M.G."/>
            <person name="Robin C."/>
            <person name="Rogers Y.H."/>
            <person name="Rohde C."/>
            <person name="Rozas J."/>
            <person name="Rubenfield M.J."/>
            <person name="Ruiz A."/>
            <person name="Russo S."/>
            <person name="Salzberg S.L."/>
            <person name="Sanchez-Gracia A."/>
            <person name="Saranga D.J."/>
            <person name="Sato H."/>
            <person name="Schaeffer S.W."/>
            <person name="Schatz M.C."/>
            <person name="Schlenke T."/>
            <person name="Schwartz R."/>
            <person name="Segarra C."/>
            <person name="Singh R.S."/>
            <person name="Sirot L."/>
            <person name="Sirota M."/>
            <person name="Sisneros N.B."/>
            <person name="Smith C.D."/>
            <person name="Smith T.F."/>
            <person name="Spieth J."/>
            <person name="Stage D.E."/>
            <person name="Stark A."/>
            <person name="Stephan W."/>
            <person name="Strausberg R.L."/>
            <person name="Strempel S."/>
            <person name="Sturgill D."/>
            <person name="Sutton G."/>
            <person name="Sutton G.G."/>
            <person name="Tao W."/>
            <person name="Teichmann S."/>
            <person name="Tobari Y.N."/>
            <person name="Tomimura Y."/>
            <person name="Tsolas J.M."/>
            <person name="Valente V.L."/>
            <person name="Venter E."/>
            <person name="Venter J.C."/>
            <person name="Vicario S."/>
            <person name="Vieira F.G."/>
            <person name="Vilella A.J."/>
            <person name="Villasante A."/>
            <person name="Walenz B."/>
            <person name="Wang J."/>
            <person name="Wasserman M."/>
            <person name="Watts T."/>
            <person name="Wilson D."/>
            <person name="Wilson R.K."/>
            <person name="Wing R.A."/>
            <person name="Wolfner M.F."/>
            <person name="Wong A."/>
            <person name="Wong G.K."/>
            <person name="Wu C.I."/>
            <person name="Wu G."/>
            <person name="Yamamoto D."/>
            <person name="Yang H.P."/>
            <person name="Yang S.P."/>
            <person name="Yorke J.A."/>
            <person name="Yoshida K."/>
            <person name="Zdobnov E."/>
            <person name="Zhang P."/>
            <person name="Zhang Y."/>
            <person name="Zimin A.V."/>
            <person name="Baldwin J."/>
            <person name="Abdouelleil A."/>
            <person name="Abdulkadir J."/>
            <person name="Abebe A."/>
            <person name="Abera B."/>
            <person name="Abreu J."/>
            <person name="Acer S.C."/>
            <person name="Aftuck L."/>
            <person name="Alexander A."/>
            <person name="An P."/>
            <person name="Anderson E."/>
            <person name="Anderson S."/>
            <person name="Arachi H."/>
            <person name="Azer M."/>
            <person name="Bachantsang P."/>
            <person name="Barry A."/>
            <person name="Bayul T."/>
            <person name="Berlin A."/>
            <person name="Bessette D."/>
            <person name="Bloom T."/>
            <person name="Blye J."/>
            <person name="Boguslavskiy L."/>
            <person name="Bonnet C."/>
            <person name="Boukhgalter B."/>
            <person name="Bourzgui I."/>
            <person name="Brown A."/>
            <person name="Cahill P."/>
            <person name="Channer S."/>
            <person name="Cheshatsang Y."/>
            <person name="Chuda L."/>
            <person name="Citroen M."/>
            <person name="Collymore A."/>
            <person name="Cooke P."/>
            <person name="Costello M."/>
            <person name="D'Aco K."/>
            <person name="Daza R."/>
            <person name="De Haan G."/>
            <person name="DeGray S."/>
            <person name="DeMaso C."/>
            <person name="Dhargay N."/>
            <person name="Dooley K."/>
            <person name="Dooley E."/>
            <person name="Doricent M."/>
            <person name="Dorje P."/>
            <person name="Dorjee K."/>
            <person name="Dupes A."/>
            <person name="Elong R."/>
            <person name="Falk J."/>
            <person name="Farina A."/>
            <person name="Faro S."/>
            <person name="Ferguson D."/>
            <person name="Fisher S."/>
            <person name="Foley C.D."/>
            <person name="Franke A."/>
            <person name="Friedrich D."/>
            <person name="Gadbois L."/>
            <person name="Gearin G."/>
            <person name="Gearin C.R."/>
            <person name="Giannoukos G."/>
            <person name="Goode T."/>
            <person name="Graham J."/>
            <person name="Grandbois E."/>
            <person name="Grewal S."/>
            <person name="Gyaltsen K."/>
            <person name="Hafez N."/>
            <person name="Hagos B."/>
            <person name="Hall J."/>
            <person name="Henson C."/>
            <person name="Hollinger A."/>
            <person name="Honan T."/>
            <person name="Huard M.D."/>
            <person name="Hughes L."/>
            <person name="Hurhula B."/>
            <person name="Husby M.E."/>
            <person name="Kamat A."/>
            <person name="Kanga B."/>
            <person name="Kashin S."/>
            <person name="Khazanovich D."/>
            <person name="Kisner P."/>
            <person name="Lance K."/>
            <person name="Lara M."/>
            <person name="Lee W."/>
            <person name="Lennon N."/>
            <person name="Letendre F."/>
            <person name="LeVine R."/>
            <person name="Lipovsky A."/>
            <person name="Liu X."/>
            <person name="Liu J."/>
            <person name="Liu S."/>
            <person name="Lokyitsang T."/>
            <person name="Lokyitsang Y."/>
            <person name="Lubonja R."/>
            <person name="Lui A."/>
            <person name="MacDonald P."/>
            <person name="Magnisalis V."/>
            <person name="Maru K."/>
            <person name="Matthews C."/>
            <person name="McCusker W."/>
            <person name="McDonough S."/>
            <person name="Mehta T."/>
            <person name="Meldrim J."/>
            <person name="Meneus L."/>
            <person name="Mihai O."/>
            <person name="Mihalev A."/>
            <person name="Mihova T."/>
            <person name="Mittelman R."/>
            <person name="Mlenga V."/>
            <person name="Montmayeur A."/>
            <person name="Mulrain L."/>
            <person name="Navidi A."/>
            <person name="Naylor J."/>
            <person name="Negash T."/>
            <person name="Nguyen T."/>
            <person name="Nguyen N."/>
            <person name="Nicol R."/>
            <person name="Norbu C."/>
            <person name="Norbu N."/>
            <person name="Novod N."/>
            <person name="O'Neill B."/>
            <person name="Osman S."/>
            <person name="Markiewicz E."/>
            <person name="Oyono O.L."/>
            <person name="Patti C."/>
            <person name="Phunkhang P."/>
            <person name="Pierre F."/>
            <person name="Priest M."/>
            <person name="Raghuraman S."/>
            <person name="Rege F."/>
            <person name="Reyes R."/>
            <person name="Rise C."/>
            <person name="Rogov P."/>
            <person name="Ross K."/>
            <person name="Ryan E."/>
            <person name="Settipalli S."/>
            <person name="Shea T."/>
            <person name="Sherpa N."/>
            <person name="Shi L."/>
            <person name="Shih D."/>
            <person name="Sparrow T."/>
            <person name="Spaulding J."/>
            <person name="Stalker J."/>
            <person name="Stange-Thomann N."/>
            <person name="Stavropoulos S."/>
            <person name="Stone C."/>
            <person name="Strader C."/>
            <person name="Tesfaye S."/>
            <person name="Thomson T."/>
            <person name="Thoulutsang Y."/>
            <person name="Thoulutsang D."/>
            <person name="Topham K."/>
            <person name="Topping I."/>
            <person name="Tsamla T."/>
            <person name="Vassiliev H."/>
            <person name="Vo A."/>
            <person name="Wangchuk T."/>
            <person name="Wangdi T."/>
            <person name="Weiand M."/>
            <person name="Wilkinson J."/>
            <person name="Wilson A."/>
            <person name="Yadav S."/>
            <person name="Young G."/>
            <person name="Yu Q."/>
            <person name="Zembek L."/>
            <person name="Zhong D."/>
            <person name="Zimmer A."/>
            <person name="Zwirko Z."/>
            <person name="Jaffe D.B."/>
            <person name="Alvarez P."/>
            <person name="Brockman W."/>
            <person name="Butler J."/>
            <person name="Chin C."/>
            <person name="Gnerre S."/>
            <person name="Grabherr M."/>
            <person name="Kleber M."/>
            <person name="Mauceli E."/>
            <person name="MacCallum I."/>
        </authorList>
    </citation>
    <scope>NUCLEOTIDE SEQUENCE [LARGE SCALE GENOMIC DNA]</scope>
    <source>
        <strain evidence="13">Tucson 15287-2541.00</strain>
    </source>
</reference>
<dbReference type="PANTHER" id="PTHR32194:SF4">
    <property type="entry name" value="PROTEASOME SUBUNIT BETA TYPE-7"/>
    <property type="match status" value="1"/>
</dbReference>
<dbReference type="PROSITE" id="PS00854">
    <property type="entry name" value="PROTEASOME_BETA_1"/>
    <property type="match status" value="1"/>
</dbReference>
<dbReference type="GO" id="GO:0004298">
    <property type="term" value="F:threonine-type endopeptidase activity"/>
    <property type="evidence" value="ECO:0007669"/>
    <property type="project" value="UniProtKB-KW"/>
</dbReference>
<dbReference type="InterPro" id="IPR001353">
    <property type="entry name" value="Proteasome_sua/b"/>
</dbReference>
<dbReference type="GO" id="GO:0005839">
    <property type="term" value="C:proteasome core complex"/>
    <property type="evidence" value="ECO:0007669"/>
    <property type="project" value="InterPro"/>
</dbReference>
<keyword evidence="7 10" id="KW-0539">Nucleus</keyword>
<dbReference type="SUPFAM" id="SSF56235">
    <property type="entry name" value="N-terminal nucleophile aminohydrolases (Ntn hydrolases)"/>
    <property type="match status" value="1"/>
</dbReference>
<dbReference type="Gene3D" id="3.60.20.10">
    <property type="entry name" value="Glutamine Phosphoribosylpyrophosphate, subunit 1, domain 1"/>
    <property type="match status" value="1"/>
</dbReference>
<dbReference type="eggNOG" id="KOG0173">
    <property type="taxonomic scope" value="Eukaryota"/>
</dbReference>
<evidence type="ECO:0000256" key="8">
    <source>
        <dbReference type="ARBA" id="ARBA00024953"/>
    </source>
</evidence>
<evidence type="ECO:0000256" key="11">
    <source>
        <dbReference type="SAM" id="MobiDB-lite"/>
    </source>
</evidence>
<keyword evidence="5" id="KW-0378">Hydrolase</keyword>